<reference evidence="3" key="1">
    <citation type="submission" date="2020-12" db="EMBL/GenBank/DDBJ databases">
        <title>Metabolic potential, ecology and presence of endohyphal bacteria is reflected in genomic diversity of Mucoromycotina.</title>
        <authorList>
            <person name="Muszewska A."/>
            <person name="Okrasinska A."/>
            <person name="Steczkiewicz K."/>
            <person name="Drgas O."/>
            <person name="Orlowska M."/>
            <person name="Perlinska-Lenart U."/>
            <person name="Aleksandrzak-Piekarczyk T."/>
            <person name="Szatraj K."/>
            <person name="Zielenkiewicz U."/>
            <person name="Pilsyk S."/>
            <person name="Malc E."/>
            <person name="Mieczkowski P."/>
            <person name="Kruszewska J.S."/>
            <person name="Biernat P."/>
            <person name="Pawlowska J."/>
        </authorList>
    </citation>
    <scope>NUCLEOTIDE SEQUENCE</scope>
    <source>
        <strain evidence="3">WA0000051536</strain>
    </source>
</reference>
<feature type="signal peptide" evidence="2">
    <location>
        <begin position="1"/>
        <end position="19"/>
    </location>
</feature>
<keyword evidence="1" id="KW-1133">Transmembrane helix</keyword>
<name>A0A8H7UQI8_9FUNG</name>
<gene>
    <name evidence="3" type="ORF">INT44_004954</name>
</gene>
<accession>A0A8H7UQI8</accession>
<comment type="caution">
    <text evidence="3">The sequence shown here is derived from an EMBL/GenBank/DDBJ whole genome shotgun (WGS) entry which is preliminary data.</text>
</comment>
<sequence length="144" mass="15385">MTILRHVFLANSIAEGGLAALLLLAPQKAVAQLLVTPAIIEPYVENVARLYGASLASIVVTSLLQVGLPDVLPGKRNVALGMLVYHALVAIGAFHFRSQASVARASTAWGATALHTAFSLAFYAYWNITGQQVKQFAKQQKKAK</sequence>
<feature type="transmembrane region" description="Helical" evidence="1">
    <location>
        <begin position="108"/>
        <end position="126"/>
    </location>
</feature>
<evidence type="ECO:0000256" key="2">
    <source>
        <dbReference type="SAM" id="SignalP"/>
    </source>
</evidence>
<keyword evidence="1" id="KW-0472">Membrane</keyword>
<dbReference type="Proteomes" id="UP000612746">
    <property type="component" value="Unassembled WGS sequence"/>
</dbReference>
<dbReference type="EMBL" id="JAEPRA010000003">
    <property type="protein sequence ID" value="KAG2187269.1"/>
    <property type="molecule type" value="Genomic_DNA"/>
</dbReference>
<feature type="chain" id="PRO_5034068060" evidence="2">
    <location>
        <begin position="20"/>
        <end position="144"/>
    </location>
</feature>
<feature type="transmembrane region" description="Helical" evidence="1">
    <location>
        <begin position="47"/>
        <end position="66"/>
    </location>
</feature>
<keyword evidence="1" id="KW-0812">Transmembrane</keyword>
<dbReference type="AlphaFoldDB" id="A0A8H7UQI8"/>
<keyword evidence="4" id="KW-1185">Reference proteome</keyword>
<feature type="transmembrane region" description="Helical" evidence="1">
    <location>
        <begin position="78"/>
        <end position="96"/>
    </location>
</feature>
<evidence type="ECO:0000256" key="1">
    <source>
        <dbReference type="SAM" id="Phobius"/>
    </source>
</evidence>
<proteinExistence type="predicted"/>
<protein>
    <submittedName>
        <fullName evidence="3">Uncharacterized protein</fullName>
    </submittedName>
</protein>
<dbReference type="OrthoDB" id="2550823at2759"/>
<evidence type="ECO:0000313" key="3">
    <source>
        <dbReference type="EMBL" id="KAG2187269.1"/>
    </source>
</evidence>
<organism evidence="3 4">
    <name type="scientific">Umbelopsis vinacea</name>
    <dbReference type="NCBI Taxonomy" id="44442"/>
    <lineage>
        <taxon>Eukaryota</taxon>
        <taxon>Fungi</taxon>
        <taxon>Fungi incertae sedis</taxon>
        <taxon>Mucoromycota</taxon>
        <taxon>Mucoromycotina</taxon>
        <taxon>Umbelopsidomycetes</taxon>
        <taxon>Umbelopsidales</taxon>
        <taxon>Umbelopsidaceae</taxon>
        <taxon>Umbelopsis</taxon>
    </lineage>
</organism>
<keyword evidence="2" id="KW-0732">Signal</keyword>
<evidence type="ECO:0000313" key="4">
    <source>
        <dbReference type="Proteomes" id="UP000612746"/>
    </source>
</evidence>